<organism evidence="1">
    <name type="scientific">Arundo donax</name>
    <name type="common">Giant reed</name>
    <name type="synonym">Donax arundinaceus</name>
    <dbReference type="NCBI Taxonomy" id="35708"/>
    <lineage>
        <taxon>Eukaryota</taxon>
        <taxon>Viridiplantae</taxon>
        <taxon>Streptophyta</taxon>
        <taxon>Embryophyta</taxon>
        <taxon>Tracheophyta</taxon>
        <taxon>Spermatophyta</taxon>
        <taxon>Magnoliopsida</taxon>
        <taxon>Liliopsida</taxon>
        <taxon>Poales</taxon>
        <taxon>Poaceae</taxon>
        <taxon>PACMAD clade</taxon>
        <taxon>Arundinoideae</taxon>
        <taxon>Arundineae</taxon>
        <taxon>Arundo</taxon>
    </lineage>
</organism>
<dbReference type="EMBL" id="GBRH01158141">
    <property type="protein sequence ID" value="JAE39755.1"/>
    <property type="molecule type" value="Transcribed_RNA"/>
</dbReference>
<protein>
    <submittedName>
        <fullName evidence="1">Uncharacterized protein</fullName>
    </submittedName>
</protein>
<reference evidence="1" key="2">
    <citation type="journal article" date="2015" name="Data Brief">
        <title>Shoot transcriptome of the giant reed, Arundo donax.</title>
        <authorList>
            <person name="Barrero R.A."/>
            <person name="Guerrero F.D."/>
            <person name="Moolhuijzen P."/>
            <person name="Goolsby J.A."/>
            <person name="Tidwell J."/>
            <person name="Bellgard S.E."/>
            <person name="Bellgard M.I."/>
        </authorList>
    </citation>
    <scope>NUCLEOTIDE SEQUENCE</scope>
    <source>
        <tissue evidence="1">Shoot tissue taken approximately 20 cm above the soil surface</tissue>
    </source>
</reference>
<reference evidence="1" key="1">
    <citation type="submission" date="2014-09" db="EMBL/GenBank/DDBJ databases">
        <authorList>
            <person name="Magalhaes I.L.F."/>
            <person name="Oliveira U."/>
            <person name="Santos F.R."/>
            <person name="Vidigal T.H.D.A."/>
            <person name="Brescovit A.D."/>
            <person name="Santos A.J."/>
        </authorList>
    </citation>
    <scope>NUCLEOTIDE SEQUENCE</scope>
    <source>
        <tissue evidence="1">Shoot tissue taken approximately 20 cm above the soil surface</tissue>
    </source>
</reference>
<proteinExistence type="predicted"/>
<accession>A0A0A9HRJ8</accession>
<sequence length="41" mass="5144">MKQPRIKYGNEQQKYQWEHKLQSLQTYFLQDHLSNIYINCQ</sequence>
<name>A0A0A9HRJ8_ARUDO</name>
<evidence type="ECO:0000313" key="1">
    <source>
        <dbReference type="EMBL" id="JAE39755.1"/>
    </source>
</evidence>
<dbReference type="AlphaFoldDB" id="A0A0A9HRJ8"/>